<dbReference type="Proteomes" id="UP000235114">
    <property type="component" value="Unassembled WGS sequence"/>
</dbReference>
<evidence type="ECO:0000313" key="1">
    <source>
        <dbReference type="EMBL" id="PLR79791.1"/>
    </source>
</evidence>
<gene>
    <name evidence="1" type="ORF">CU635_21165</name>
    <name evidence="2" type="ORF">CVD25_22815</name>
</gene>
<sequence length="258" mass="29584">MVSNIYGVDIAFHEGGLNYGSRRTTSERIIKKMVRTAMLIHGFFNVSEGQIIFASPKINKAIYIPLAAAIKDLNYVLQQLGLNCSFILYANHEFREAIFEPVIHSSASFADTSELFLRSMQMYNLFSSAAMPKSADIEISATTTERSLAENGAQEDTAEIKIGELVRSEIKRLIAQNLISNEQIKWLLDKNYCKDTFDINYPLLKMVGNDVPVTQQRQINGYSRYWKEVYIINGVKFLLCSQWYNRNLVKFKNWLNHN</sequence>
<reference evidence="2 4" key="2">
    <citation type="submission" date="2017-12" db="EMBL/GenBank/DDBJ databases">
        <title>Comparative Functional Genomics of Dry Heat Resistant strains isolated from the Viking Spacecraft.</title>
        <authorList>
            <person name="Seuylemezian A."/>
            <person name="Cooper K."/>
            <person name="Vaishampayan P."/>
        </authorList>
    </citation>
    <scope>NUCLEOTIDE SEQUENCE [LARGE SCALE GENOMIC DNA]</scope>
    <source>
        <strain evidence="2 4">ATCC 29669</strain>
    </source>
</reference>
<dbReference type="RefSeq" id="WP_101579355.1">
    <property type="nucleotide sequence ID" value="NZ_PGVA01000073.1"/>
</dbReference>
<organism evidence="1 3">
    <name type="scientific">Bacillus canaveralius</name>
    <dbReference type="NCBI Taxonomy" id="1403243"/>
    <lineage>
        <taxon>Bacteria</taxon>
        <taxon>Bacillati</taxon>
        <taxon>Bacillota</taxon>
        <taxon>Bacilli</taxon>
        <taxon>Bacillales</taxon>
        <taxon>Bacillaceae</taxon>
        <taxon>Bacillus</taxon>
    </lineage>
</organism>
<dbReference type="EMBL" id="PGVA01000073">
    <property type="protein sequence ID" value="PLR79791.1"/>
    <property type="molecule type" value="Genomic_DNA"/>
</dbReference>
<keyword evidence="4" id="KW-1185">Reference proteome</keyword>
<dbReference type="AlphaFoldDB" id="A0A2N5GGD2"/>
<evidence type="ECO:0000313" key="2">
    <source>
        <dbReference type="EMBL" id="PLR88290.1"/>
    </source>
</evidence>
<protein>
    <submittedName>
        <fullName evidence="1">Uncharacterized protein</fullName>
    </submittedName>
</protein>
<accession>A0A2N5GGD2</accession>
<proteinExistence type="predicted"/>
<name>A0A2N5GGD2_9BACI</name>
<dbReference type="Proteomes" id="UP000234951">
    <property type="component" value="Unassembled WGS sequence"/>
</dbReference>
<dbReference type="OrthoDB" id="877111at2"/>
<evidence type="ECO:0000313" key="3">
    <source>
        <dbReference type="Proteomes" id="UP000234951"/>
    </source>
</evidence>
<dbReference type="EMBL" id="PGVD01000107">
    <property type="protein sequence ID" value="PLR88290.1"/>
    <property type="molecule type" value="Genomic_DNA"/>
</dbReference>
<evidence type="ECO:0000313" key="4">
    <source>
        <dbReference type="Proteomes" id="UP000235114"/>
    </source>
</evidence>
<comment type="caution">
    <text evidence="1">The sequence shown here is derived from an EMBL/GenBank/DDBJ whole genome shotgun (WGS) entry which is preliminary data.</text>
</comment>
<reference evidence="1 3" key="1">
    <citation type="submission" date="2017-11" db="EMBL/GenBank/DDBJ databases">
        <title>Comparitive Functional Genomics of Dry Heat Resistant strains isolated from the Viking Spacecraft.</title>
        <authorList>
            <person name="Seuylemezian A."/>
            <person name="Cooper K."/>
            <person name="Vaishampayan P."/>
        </authorList>
    </citation>
    <scope>NUCLEOTIDE SEQUENCE [LARGE SCALE GENOMIC DNA]</scope>
    <source>
        <strain evidence="1 3">M4.6</strain>
    </source>
</reference>